<protein>
    <recommendedName>
        <fullName evidence="5">Pentatricopeptide repeat-containing protein</fullName>
    </recommendedName>
</protein>
<dbReference type="FunFam" id="1.25.40.10:FF:000441">
    <property type="entry name" value="Pentatricopeptide repeat-containing protein mitochondrial"/>
    <property type="match status" value="1"/>
</dbReference>
<dbReference type="NCBIfam" id="TIGR00756">
    <property type="entry name" value="PPR"/>
    <property type="match status" value="5"/>
</dbReference>
<dbReference type="AlphaFoldDB" id="A0AAD5P3D1"/>
<comment type="caution">
    <text evidence="3">The sequence shown here is derived from an EMBL/GenBank/DDBJ whole genome shotgun (WGS) entry which is preliminary data.</text>
</comment>
<dbReference type="Pfam" id="PF01535">
    <property type="entry name" value="PPR"/>
    <property type="match status" value="1"/>
</dbReference>
<reference evidence="3" key="1">
    <citation type="journal article" date="2022" name="Plant J.">
        <title>Strategies of tolerance reflected in two North American maple genomes.</title>
        <authorList>
            <person name="McEvoy S.L."/>
            <person name="Sezen U.U."/>
            <person name="Trouern-Trend A."/>
            <person name="McMahon S.M."/>
            <person name="Schaberg P.G."/>
            <person name="Yang J."/>
            <person name="Wegrzyn J.L."/>
            <person name="Swenson N.G."/>
        </authorList>
    </citation>
    <scope>NUCLEOTIDE SEQUENCE</scope>
    <source>
        <strain evidence="3">91603</strain>
    </source>
</reference>
<dbReference type="EMBL" id="JAJSOW010000003">
    <property type="protein sequence ID" value="KAI9196917.1"/>
    <property type="molecule type" value="Genomic_DNA"/>
</dbReference>
<dbReference type="GO" id="GO:0003723">
    <property type="term" value="F:RNA binding"/>
    <property type="evidence" value="ECO:0007669"/>
    <property type="project" value="InterPro"/>
</dbReference>
<dbReference type="PANTHER" id="PTHR47926:SF465">
    <property type="entry name" value="PENTATRICOPEPTIDE REPEAT (PPR-LIKE) SUPERFAMILY PROTEIN"/>
    <property type="match status" value="1"/>
</dbReference>
<reference evidence="3" key="2">
    <citation type="submission" date="2023-02" db="EMBL/GenBank/DDBJ databases">
        <authorList>
            <person name="Swenson N.G."/>
            <person name="Wegrzyn J.L."/>
            <person name="Mcevoy S.L."/>
        </authorList>
    </citation>
    <scope>NUCLEOTIDE SEQUENCE</scope>
    <source>
        <strain evidence="3">91603</strain>
        <tissue evidence="3">Leaf</tissue>
    </source>
</reference>
<name>A0AAD5P3D1_ACENE</name>
<dbReference type="Pfam" id="PF20431">
    <property type="entry name" value="E_motif"/>
    <property type="match status" value="1"/>
</dbReference>
<proteinExistence type="predicted"/>
<evidence type="ECO:0000256" key="2">
    <source>
        <dbReference type="PROSITE-ProRule" id="PRU00708"/>
    </source>
</evidence>
<dbReference type="InterPro" id="IPR002885">
    <property type="entry name" value="PPR_rpt"/>
</dbReference>
<accession>A0AAD5P3D1</accession>
<feature type="repeat" description="PPR" evidence="2">
    <location>
        <begin position="268"/>
        <end position="298"/>
    </location>
</feature>
<evidence type="ECO:0008006" key="5">
    <source>
        <dbReference type="Google" id="ProtNLM"/>
    </source>
</evidence>
<dbReference type="PANTHER" id="PTHR47926">
    <property type="entry name" value="PENTATRICOPEPTIDE REPEAT-CONTAINING PROTEIN"/>
    <property type="match status" value="1"/>
</dbReference>
<gene>
    <name evidence="3" type="ORF">LWI28_028071</name>
</gene>
<keyword evidence="1" id="KW-0677">Repeat</keyword>
<dbReference type="InterPro" id="IPR046848">
    <property type="entry name" value="E_motif"/>
</dbReference>
<feature type="repeat" description="PPR" evidence="2">
    <location>
        <begin position="35"/>
        <end position="69"/>
    </location>
</feature>
<organism evidence="3 4">
    <name type="scientific">Acer negundo</name>
    <name type="common">Box elder</name>
    <dbReference type="NCBI Taxonomy" id="4023"/>
    <lineage>
        <taxon>Eukaryota</taxon>
        <taxon>Viridiplantae</taxon>
        <taxon>Streptophyta</taxon>
        <taxon>Embryophyta</taxon>
        <taxon>Tracheophyta</taxon>
        <taxon>Spermatophyta</taxon>
        <taxon>Magnoliopsida</taxon>
        <taxon>eudicotyledons</taxon>
        <taxon>Gunneridae</taxon>
        <taxon>Pentapetalae</taxon>
        <taxon>rosids</taxon>
        <taxon>malvids</taxon>
        <taxon>Sapindales</taxon>
        <taxon>Sapindaceae</taxon>
        <taxon>Hippocastanoideae</taxon>
        <taxon>Acereae</taxon>
        <taxon>Acer</taxon>
    </lineage>
</organism>
<feature type="repeat" description="PPR" evidence="2">
    <location>
        <begin position="136"/>
        <end position="166"/>
    </location>
</feature>
<dbReference type="FunFam" id="1.25.40.10:FF:000090">
    <property type="entry name" value="Pentatricopeptide repeat-containing protein, chloroplastic"/>
    <property type="match status" value="1"/>
</dbReference>
<evidence type="ECO:0000313" key="3">
    <source>
        <dbReference type="EMBL" id="KAI9196917.1"/>
    </source>
</evidence>
<dbReference type="InterPro" id="IPR011990">
    <property type="entry name" value="TPR-like_helical_dom_sf"/>
</dbReference>
<dbReference type="Proteomes" id="UP001064489">
    <property type="component" value="Chromosome 1"/>
</dbReference>
<sequence length="623" mass="68999">MHLNLHQITSKIVTLAKCGRITCARKLFDEMPHRDAVAWNAMLSSYSQLGNHREAFSLFHRMRISNTKPDHFSFTATLSACAGLNNLQNGAKIHALVIVFGYRCSLPVNNSLIDMYGKCFEPCSASKVFQETNEKNEVTWCSLLFAYTNTGQFNMANEVFHTMPKRVTISWNIMIVGHAKYGEMELCLSLFREMRETLCAPDQWTLSALMNACGESLEMSCGYMVHAFVIKTGWSAAVEAKNSIISFYAKLGFQSDATKEFESIGMLSQVSWNAIIDAYMKTGDTREAFNVFQRAPEKNVVSWTSMITGYARNGDGEQALSFFVDMMRNCMCPDDFTFGAVLHACSSLAVLGHGRMVHVCVIYYGFHAHVYVGNGLVNMYAKCGDIEGSSRAFSEILDKDLVSWNAMLFGFGMHGLASQALQLYDHMVASGTKPDKATFISLLITCSHSGLIEKGREIFESMRSIYGLPYEMEHVSCMVDMLGRAGCLTEAKELANKHSEAGSANNTSSREALLGACTVHGNVELGTHLGEDLKILEPQKEMSFVLLSNLYCTSGKWKEAEMVRKAMADQGVKKLPGCSWIEVRNEVTAFVAGTCKHSHPYMEETSLVCPPGIFDSGTDQGPC</sequence>
<dbReference type="GO" id="GO:0009451">
    <property type="term" value="P:RNA modification"/>
    <property type="evidence" value="ECO:0007669"/>
    <property type="project" value="InterPro"/>
</dbReference>
<dbReference type="Gene3D" id="1.25.40.10">
    <property type="entry name" value="Tetratricopeptide repeat domain"/>
    <property type="match status" value="5"/>
</dbReference>
<keyword evidence="4" id="KW-1185">Reference proteome</keyword>
<evidence type="ECO:0000256" key="1">
    <source>
        <dbReference type="ARBA" id="ARBA00022737"/>
    </source>
</evidence>
<feature type="repeat" description="PPR" evidence="2">
    <location>
        <begin position="299"/>
        <end position="333"/>
    </location>
</feature>
<dbReference type="PROSITE" id="PS51375">
    <property type="entry name" value="PPR"/>
    <property type="match status" value="6"/>
</dbReference>
<feature type="repeat" description="PPR" evidence="2">
    <location>
        <begin position="167"/>
        <end position="201"/>
    </location>
</feature>
<evidence type="ECO:0000313" key="4">
    <source>
        <dbReference type="Proteomes" id="UP001064489"/>
    </source>
</evidence>
<dbReference type="Pfam" id="PF13041">
    <property type="entry name" value="PPR_2"/>
    <property type="match status" value="4"/>
</dbReference>
<dbReference type="InterPro" id="IPR046960">
    <property type="entry name" value="PPR_At4g14850-like_plant"/>
</dbReference>
<feature type="repeat" description="PPR" evidence="2">
    <location>
        <begin position="400"/>
        <end position="434"/>
    </location>
</feature>